<accession>A0ABR1JFH8</accession>
<keyword evidence="3" id="KW-1185">Reference proteome</keyword>
<comment type="caution">
    <text evidence="2">The sequence shown here is derived from an EMBL/GenBank/DDBJ whole genome shotgun (WGS) entry which is preliminary data.</text>
</comment>
<feature type="region of interest" description="Disordered" evidence="1">
    <location>
        <begin position="40"/>
        <end position="85"/>
    </location>
</feature>
<gene>
    <name evidence="2" type="ORF">VKT23_011095</name>
</gene>
<protein>
    <submittedName>
        <fullName evidence="2">Uncharacterized protein</fullName>
    </submittedName>
</protein>
<name>A0ABR1JFH8_9AGAR</name>
<evidence type="ECO:0000256" key="1">
    <source>
        <dbReference type="SAM" id="MobiDB-lite"/>
    </source>
</evidence>
<sequence length="85" mass="9429">MSAYIGLEDDGYSNEMAQDESTGCFRCAGNGKGMRMQTVKANPSRRKGQRWSSKQPQYSVNKASPAQPTTRIVGDPTSLDAIWRR</sequence>
<reference evidence="2 3" key="1">
    <citation type="submission" date="2024-01" db="EMBL/GenBank/DDBJ databases">
        <title>A draft genome for the cacao thread blight pathogen Marasmiellus scandens.</title>
        <authorList>
            <person name="Baruah I.K."/>
            <person name="Leung J."/>
            <person name="Bukari Y."/>
            <person name="Amoako-Attah I."/>
            <person name="Meinhardt L.W."/>
            <person name="Bailey B.A."/>
            <person name="Cohen S.P."/>
        </authorList>
    </citation>
    <scope>NUCLEOTIDE SEQUENCE [LARGE SCALE GENOMIC DNA]</scope>
    <source>
        <strain evidence="2 3">GH-19</strain>
    </source>
</reference>
<organism evidence="2 3">
    <name type="scientific">Marasmiellus scandens</name>
    <dbReference type="NCBI Taxonomy" id="2682957"/>
    <lineage>
        <taxon>Eukaryota</taxon>
        <taxon>Fungi</taxon>
        <taxon>Dikarya</taxon>
        <taxon>Basidiomycota</taxon>
        <taxon>Agaricomycotina</taxon>
        <taxon>Agaricomycetes</taxon>
        <taxon>Agaricomycetidae</taxon>
        <taxon>Agaricales</taxon>
        <taxon>Marasmiineae</taxon>
        <taxon>Omphalotaceae</taxon>
        <taxon>Marasmiellus</taxon>
    </lineage>
</organism>
<proteinExistence type="predicted"/>
<dbReference type="Proteomes" id="UP001498398">
    <property type="component" value="Unassembled WGS sequence"/>
</dbReference>
<feature type="compositionally biased region" description="Polar residues" evidence="1">
    <location>
        <begin position="50"/>
        <end position="70"/>
    </location>
</feature>
<dbReference type="EMBL" id="JBANRG010000023">
    <property type="protein sequence ID" value="KAK7455221.1"/>
    <property type="molecule type" value="Genomic_DNA"/>
</dbReference>
<evidence type="ECO:0000313" key="3">
    <source>
        <dbReference type="Proteomes" id="UP001498398"/>
    </source>
</evidence>
<evidence type="ECO:0000313" key="2">
    <source>
        <dbReference type="EMBL" id="KAK7455221.1"/>
    </source>
</evidence>